<proteinExistence type="predicted"/>
<keyword evidence="2" id="KW-0813">Transport</keyword>
<gene>
    <name evidence="9" type="ORF">TanjilG_17839</name>
</gene>
<evidence type="ECO:0000256" key="5">
    <source>
        <dbReference type="ARBA" id="ARBA00022989"/>
    </source>
</evidence>
<evidence type="ECO:0000256" key="3">
    <source>
        <dbReference type="ARBA" id="ARBA00022692"/>
    </source>
</evidence>
<feature type="transmembrane region" description="Helical" evidence="7">
    <location>
        <begin position="72"/>
        <end position="95"/>
    </location>
</feature>
<dbReference type="STRING" id="3871.A0A4P1QQB3"/>
<evidence type="ECO:0000256" key="7">
    <source>
        <dbReference type="SAM" id="Phobius"/>
    </source>
</evidence>
<keyword evidence="4" id="KW-0249">Electron transport</keyword>
<evidence type="ECO:0000259" key="8">
    <source>
        <dbReference type="PROSITE" id="PS50939"/>
    </source>
</evidence>
<evidence type="ECO:0000256" key="1">
    <source>
        <dbReference type="ARBA" id="ARBA00004370"/>
    </source>
</evidence>
<accession>A0A4P1QQB3</accession>
<keyword evidence="5 7" id="KW-1133">Transmembrane helix</keyword>
<dbReference type="EMBL" id="CM007379">
    <property type="protein sequence ID" value="OIV91847.1"/>
    <property type="molecule type" value="Genomic_DNA"/>
</dbReference>
<keyword evidence="6 7" id="KW-0472">Membrane</keyword>
<dbReference type="Gramene" id="OIV91847">
    <property type="protein sequence ID" value="OIV91847"/>
    <property type="gene ID" value="TanjilG_17839"/>
</dbReference>
<sequence>MILCLYSGLSSIKVLFALLLKPNKDHKIRIYWTIYHYLIRYATIIISIFNIFKGCEALQVSVQEFYNDLKHAYIGIIAALGVIALILEAYTWIIVLSRRRSESKTAHGINGTNGVNGYGSISQQM</sequence>
<reference evidence="9 10" key="1">
    <citation type="journal article" date="2017" name="Plant Biotechnol. J.">
        <title>A comprehensive draft genome sequence for lupin (Lupinus angustifolius), an emerging health food: insights into plant-microbe interactions and legume evolution.</title>
        <authorList>
            <person name="Hane J.K."/>
            <person name="Ming Y."/>
            <person name="Kamphuis L.G."/>
            <person name="Nelson M.N."/>
            <person name="Garg G."/>
            <person name="Atkins C.A."/>
            <person name="Bayer P.E."/>
            <person name="Bravo A."/>
            <person name="Bringans S."/>
            <person name="Cannon S."/>
            <person name="Edwards D."/>
            <person name="Foley R."/>
            <person name="Gao L.L."/>
            <person name="Harrison M.J."/>
            <person name="Huang W."/>
            <person name="Hurgobin B."/>
            <person name="Li S."/>
            <person name="Liu C.W."/>
            <person name="McGrath A."/>
            <person name="Morahan G."/>
            <person name="Murray J."/>
            <person name="Weller J."/>
            <person name="Jian J."/>
            <person name="Singh K.B."/>
        </authorList>
    </citation>
    <scope>NUCLEOTIDE SEQUENCE [LARGE SCALE GENOMIC DNA]</scope>
    <source>
        <strain evidence="10">cv. Tanjil</strain>
        <tissue evidence="9">Whole plant</tissue>
    </source>
</reference>
<dbReference type="InterPro" id="IPR006593">
    <property type="entry name" value="Cyt_b561/ferric_Rdtase_TM"/>
</dbReference>
<dbReference type="PANTHER" id="PTHR23130">
    <property type="entry name" value="CYTOCHROME B561 AND DOMON DOMAIN-CONTAINING PROTEIN"/>
    <property type="match status" value="1"/>
</dbReference>
<comment type="subcellular location">
    <subcellularLocation>
        <location evidence="1">Membrane</location>
    </subcellularLocation>
</comment>
<keyword evidence="3 7" id="KW-0812">Transmembrane</keyword>
<evidence type="ECO:0000313" key="9">
    <source>
        <dbReference type="EMBL" id="OIV91847.1"/>
    </source>
</evidence>
<dbReference type="Proteomes" id="UP000188354">
    <property type="component" value="Chromosome LG19"/>
</dbReference>
<organism evidence="9 10">
    <name type="scientific">Lupinus angustifolius</name>
    <name type="common">Narrow-leaved blue lupine</name>
    <dbReference type="NCBI Taxonomy" id="3871"/>
    <lineage>
        <taxon>Eukaryota</taxon>
        <taxon>Viridiplantae</taxon>
        <taxon>Streptophyta</taxon>
        <taxon>Embryophyta</taxon>
        <taxon>Tracheophyta</taxon>
        <taxon>Spermatophyta</taxon>
        <taxon>Magnoliopsida</taxon>
        <taxon>eudicotyledons</taxon>
        <taxon>Gunneridae</taxon>
        <taxon>Pentapetalae</taxon>
        <taxon>rosids</taxon>
        <taxon>fabids</taxon>
        <taxon>Fabales</taxon>
        <taxon>Fabaceae</taxon>
        <taxon>Papilionoideae</taxon>
        <taxon>50 kb inversion clade</taxon>
        <taxon>genistoids sensu lato</taxon>
        <taxon>core genistoids</taxon>
        <taxon>Genisteae</taxon>
        <taxon>Lupinus</taxon>
    </lineage>
</organism>
<evidence type="ECO:0000256" key="2">
    <source>
        <dbReference type="ARBA" id="ARBA00022448"/>
    </source>
</evidence>
<evidence type="ECO:0000256" key="6">
    <source>
        <dbReference type="ARBA" id="ARBA00023136"/>
    </source>
</evidence>
<feature type="transmembrane region" description="Helical" evidence="7">
    <location>
        <begin position="30"/>
        <end position="52"/>
    </location>
</feature>
<evidence type="ECO:0000256" key="4">
    <source>
        <dbReference type="ARBA" id="ARBA00022982"/>
    </source>
</evidence>
<name>A0A4P1QQB3_LUPAN</name>
<dbReference type="PANTHER" id="PTHR23130:SF167">
    <property type="entry name" value="CYTOCHROME B561 AND DOMON DOMAIN-CONTAINING PROTEIN"/>
    <property type="match status" value="1"/>
</dbReference>
<feature type="domain" description="Cytochrome b561" evidence="8">
    <location>
        <begin position="1"/>
        <end position="96"/>
    </location>
</feature>
<keyword evidence="10" id="KW-1185">Reference proteome</keyword>
<dbReference type="GO" id="GO:0016020">
    <property type="term" value="C:membrane"/>
    <property type="evidence" value="ECO:0007669"/>
    <property type="project" value="UniProtKB-SubCell"/>
</dbReference>
<protein>
    <recommendedName>
        <fullName evidence="8">Cytochrome b561 domain-containing protein</fullName>
    </recommendedName>
</protein>
<evidence type="ECO:0000313" key="10">
    <source>
        <dbReference type="Proteomes" id="UP000188354"/>
    </source>
</evidence>
<dbReference type="AlphaFoldDB" id="A0A4P1QQB3"/>
<dbReference type="PROSITE" id="PS50939">
    <property type="entry name" value="CYTOCHROME_B561"/>
    <property type="match status" value="1"/>
</dbReference>